<dbReference type="EMBL" id="FOVE01000004">
    <property type="protein sequence ID" value="SFN19682.1"/>
    <property type="molecule type" value="Genomic_DNA"/>
</dbReference>
<evidence type="ECO:0000313" key="3">
    <source>
        <dbReference type="Proteomes" id="UP000242869"/>
    </source>
</evidence>
<dbReference type="AlphaFoldDB" id="A0A1I4X234"/>
<sequence length="100" mass="10698">MDGKDTASGAMRFASIAPYKCVVRGDFMRLRRGVLNVGFRPAYGKGELSRQFPFHPQCAPALRRSALPSVGREPGSRSTSSALAKGKGKPSAMVAMARVL</sequence>
<organism evidence="2 3">
    <name type="scientific">Formivibrio citricus</name>
    <dbReference type="NCBI Taxonomy" id="83765"/>
    <lineage>
        <taxon>Bacteria</taxon>
        <taxon>Pseudomonadati</taxon>
        <taxon>Pseudomonadota</taxon>
        <taxon>Betaproteobacteria</taxon>
        <taxon>Neisseriales</taxon>
        <taxon>Chitinibacteraceae</taxon>
        <taxon>Formivibrio</taxon>
    </lineage>
</organism>
<proteinExistence type="predicted"/>
<feature type="region of interest" description="Disordered" evidence="1">
    <location>
        <begin position="65"/>
        <end position="93"/>
    </location>
</feature>
<protein>
    <submittedName>
        <fullName evidence="2">Uncharacterized protein</fullName>
    </submittedName>
</protein>
<accession>A0A1I4X234</accession>
<reference evidence="3" key="1">
    <citation type="submission" date="2016-10" db="EMBL/GenBank/DDBJ databases">
        <authorList>
            <person name="Varghese N."/>
            <person name="Submissions S."/>
        </authorList>
    </citation>
    <scope>NUCLEOTIDE SEQUENCE [LARGE SCALE GENOMIC DNA]</scope>
    <source>
        <strain evidence="3">DSM 6150</strain>
    </source>
</reference>
<evidence type="ECO:0000256" key="1">
    <source>
        <dbReference type="SAM" id="MobiDB-lite"/>
    </source>
</evidence>
<evidence type="ECO:0000313" key="2">
    <source>
        <dbReference type="EMBL" id="SFN19682.1"/>
    </source>
</evidence>
<gene>
    <name evidence="2" type="ORF">SAMN05660284_00853</name>
</gene>
<keyword evidence="3" id="KW-1185">Reference proteome</keyword>
<dbReference type="Proteomes" id="UP000242869">
    <property type="component" value="Unassembled WGS sequence"/>
</dbReference>
<name>A0A1I4X234_9NEIS</name>